<evidence type="ECO:0000256" key="1">
    <source>
        <dbReference type="ARBA" id="ARBA00004953"/>
    </source>
</evidence>
<evidence type="ECO:0000256" key="4">
    <source>
        <dbReference type="ARBA" id="ARBA00022679"/>
    </source>
</evidence>
<dbReference type="InterPro" id="IPR012818">
    <property type="entry name" value="CbiE"/>
</dbReference>
<keyword evidence="8" id="KW-1185">Reference proteome</keyword>
<dbReference type="SUPFAM" id="SSF53790">
    <property type="entry name" value="Tetrapyrrole methylase"/>
    <property type="match status" value="1"/>
</dbReference>
<reference evidence="7 8" key="1">
    <citation type="submission" date="2018-07" db="EMBL/GenBank/DDBJ databases">
        <title>Genomic Encyclopedia of Type Strains, Phase III (KMG-III): the genomes of soil and plant-associated and newly described type strains.</title>
        <authorList>
            <person name="Whitman W."/>
        </authorList>
    </citation>
    <scope>NUCLEOTIDE SEQUENCE [LARGE SCALE GENOMIC DNA]</scope>
    <source>
        <strain evidence="7 8">CECT 8525</strain>
    </source>
</reference>
<dbReference type="InterPro" id="IPR035996">
    <property type="entry name" value="4pyrrol_Methylase_sf"/>
</dbReference>
<evidence type="ECO:0000256" key="5">
    <source>
        <dbReference type="ARBA" id="ARBA00022691"/>
    </source>
</evidence>
<dbReference type="EMBL" id="QPJL01000016">
    <property type="protein sequence ID" value="RCW81038.1"/>
    <property type="molecule type" value="Genomic_DNA"/>
</dbReference>
<dbReference type="NCBIfam" id="TIGR02467">
    <property type="entry name" value="CbiE"/>
    <property type="match status" value="1"/>
</dbReference>
<evidence type="ECO:0000313" key="8">
    <source>
        <dbReference type="Proteomes" id="UP000253345"/>
    </source>
</evidence>
<dbReference type="GO" id="GO:0008276">
    <property type="term" value="F:protein methyltransferase activity"/>
    <property type="evidence" value="ECO:0007669"/>
    <property type="project" value="InterPro"/>
</dbReference>
<dbReference type="OrthoDB" id="9787825at2"/>
<dbReference type="UniPathway" id="UPA00148"/>
<keyword evidence="4 7" id="KW-0808">Transferase</keyword>
<dbReference type="GO" id="GO:0009236">
    <property type="term" value="P:cobalamin biosynthetic process"/>
    <property type="evidence" value="ECO:0007669"/>
    <property type="project" value="UniProtKB-UniPathway"/>
</dbReference>
<keyword evidence="2" id="KW-0169">Cobalamin biosynthesis</keyword>
<protein>
    <submittedName>
        <fullName evidence="7">Precorrin-6Y C5,15-methyltransferase (Decarboxylating)</fullName>
    </submittedName>
</protein>
<comment type="pathway">
    <text evidence="1">Cofactor biosynthesis; adenosylcobalamin biosynthesis.</text>
</comment>
<dbReference type="CDD" id="cd11644">
    <property type="entry name" value="Precorrin-6Y-MT"/>
    <property type="match status" value="1"/>
</dbReference>
<dbReference type="Pfam" id="PF00590">
    <property type="entry name" value="TP_methylase"/>
    <property type="match status" value="1"/>
</dbReference>
<evidence type="ECO:0000256" key="2">
    <source>
        <dbReference type="ARBA" id="ARBA00022573"/>
    </source>
</evidence>
<dbReference type="InterPro" id="IPR029063">
    <property type="entry name" value="SAM-dependent_MTases_sf"/>
</dbReference>
<dbReference type="RefSeq" id="WP_114350030.1">
    <property type="nucleotide sequence ID" value="NZ_QPJL01000016.1"/>
</dbReference>
<dbReference type="InterPro" id="IPR050714">
    <property type="entry name" value="Cobalamin_biosynth_MTase"/>
</dbReference>
<dbReference type="Proteomes" id="UP000253345">
    <property type="component" value="Unassembled WGS sequence"/>
</dbReference>
<name>A0A368YNC2_9RHOB</name>
<evidence type="ECO:0000313" key="7">
    <source>
        <dbReference type="EMBL" id="RCW81038.1"/>
    </source>
</evidence>
<dbReference type="AlphaFoldDB" id="A0A368YNC2"/>
<comment type="caution">
    <text evidence="7">The sequence shown here is derived from an EMBL/GenBank/DDBJ whole genome shotgun (WGS) entry which is preliminary data.</text>
</comment>
<accession>A0A368YNC2</accession>
<evidence type="ECO:0000256" key="3">
    <source>
        <dbReference type="ARBA" id="ARBA00022603"/>
    </source>
</evidence>
<dbReference type="GO" id="GO:0032259">
    <property type="term" value="P:methylation"/>
    <property type="evidence" value="ECO:0007669"/>
    <property type="project" value="UniProtKB-KW"/>
</dbReference>
<organism evidence="7 8">
    <name type="scientific">Paracoccus lutimaris</name>
    <dbReference type="NCBI Taxonomy" id="1490030"/>
    <lineage>
        <taxon>Bacteria</taxon>
        <taxon>Pseudomonadati</taxon>
        <taxon>Pseudomonadota</taxon>
        <taxon>Alphaproteobacteria</taxon>
        <taxon>Rhodobacterales</taxon>
        <taxon>Paracoccaceae</taxon>
        <taxon>Paracoccus</taxon>
    </lineage>
</organism>
<keyword evidence="3 7" id="KW-0489">Methyltransferase</keyword>
<dbReference type="Gene3D" id="3.40.1010.10">
    <property type="entry name" value="Cobalt-precorrin-4 Transmethylase, Domain 1"/>
    <property type="match status" value="1"/>
</dbReference>
<dbReference type="InterPro" id="IPR014777">
    <property type="entry name" value="4pyrrole_Mease_sub1"/>
</dbReference>
<sequence>MADPWLCIIGLGEDGLAGLPTASRDALDRAEIVFGAPRHLALAGLARDTRAREWPVPFDLGPLIALSGRRVAALVSGDPFWHGAGGSIAAALPAGEWRALPVPGVFSLAAARLGWRLEDVPCLGLHAAPFARLRPHLARGCRVLATLRDAAAVPALAEWLCAQGLEATRLTLLERLGGPQERIRTMRADAPAPSDLQVPLAVALDGADLPPGAGLPRGFGLSDDSFVHDGQITRRQIRAVTLSTLAPRPGEMLWDIGGGSGSISVEWCLNGGHAICIEPRPDRIANIETNIAAYGLGTRMRALHGRAPEALAGLPAPDAIFVGGGADAALIAALPPARLVVNAVTLETEALLIQLQAARGGQLMRLSLEEAAPLGTMRGWSPARSVTQWSWP</sequence>
<dbReference type="PIRSF" id="PIRSF036428">
    <property type="entry name" value="CobL"/>
    <property type="match status" value="1"/>
</dbReference>
<dbReference type="SUPFAM" id="SSF53335">
    <property type="entry name" value="S-adenosyl-L-methionine-dependent methyltransferases"/>
    <property type="match status" value="1"/>
</dbReference>
<feature type="domain" description="Tetrapyrrole methylase" evidence="6">
    <location>
        <begin position="7"/>
        <end position="188"/>
    </location>
</feature>
<gene>
    <name evidence="7" type="ORF">DFP89_11643</name>
</gene>
<dbReference type="PANTHER" id="PTHR43182">
    <property type="entry name" value="COBALT-PRECORRIN-6B C(15)-METHYLTRANSFERASE (DECARBOXYLATING)"/>
    <property type="match status" value="1"/>
</dbReference>
<keyword evidence="5" id="KW-0949">S-adenosyl-L-methionine</keyword>
<dbReference type="PANTHER" id="PTHR43182:SF1">
    <property type="entry name" value="COBALT-PRECORRIN-7 C(5)-METHYLTRANSFERASE"/>
    <property type="match status" value="1"/>
</dbReference>
<proteinExistence type="predicted"/>
<dbReference type="Gene3D" id="3.40.50.150">
    <property type="entry name" value="Vaccinia Virus protein VP39"/>
    <property type="match status" value="1"/>
</dbReference>
<dbReference type="InterPro" id="IPR000878">
    <property type="entry name" value="4pyrrol_Mease"/>
</dbReference>
<dbReference type="InterPro" id="IPR006365">
    <property type="entry name" value="Cbl_synth_CobL"/>
</dbReference>
<evidence type="ECO:0000259" key="6">
    <source>
        <dbReference type="Pfam" id="PF00590"/>
    </source>
</evidence>